<dbReference type="EMBL" id="AP028922">
    <property type="protein sequence ID" value="BET02357.1"/>
    <property type="molecule type" value="Genomic_DNA"/>
</dbReference>
<dbReference type="InterPro" id="IPR019525">
    <property type="entry name" value="Nrf1_NLS/DNA-bd_dimer"/>
</dbReference>
<protein>
    <recommendedName>
        <fullName evidence="1">Nuclear respiratory factor 1 NLS/DNA-binding dimerisation domain-containing protein</fullName>
    </recommendedName>
</protein>
<evidence type="ECO:0000259" key="1">
    <source>
        <dbReference type="Pfam" id="PF10491"/>
    </source>
</evidence>
<organism evidence="2 3">
    <name type="scientific">Nesidiocoris tenuis</name>
    <dbReference type="NCBI Taxonomy" id="355587"/>
    <lineage>
        <taxon>Eukaryota</taxon>
        <taxon>Metazoa</taxon>
        <taxon>Ecdysozoa</taxon>
        <taxon>Arthropoda</taxon>
        <taxon>Hexapoda</taxon>
        <taxon>Insecta</taxon>
        <taxon>Pterygota</taxon>
        <taxon>Neoptera</taxon>
        <taxon>Paraneoptera</taxon>
        <taxon>Hemiptera</taxon>
        <taxon>Heteroptera</taxon>
        <taxon>Panheteroptera</taxon>
        <taxon>Cimicomorpha</taxon>
        <taxon>Miridae</taxon>
        <taxon>Dicyphina</taxon>
        <taxon>Nesidiocoris</taxon>
    </lineage>
</organism>
<evidence type="ECO:0000313" key="3">
    <source>
        <dbReference type="Proteomes" id="UP001307889"/>
    </source>
</evidence>
<keyword evidence="3" id="KW-1185">Reference proteome</keyword>
<proteinExistence type="predicted"/>
<reference evidence="2 3" key="1">
    <citation type="submission" date="2023-09" db="EMBL/GenBank/DDBJ databases">
        <title>Nesidiocoris tenuis whole genome shotgun sequence.</title>
        <authorList>
            <person name="Shibata T."/>
            <person name="Shimoda M."/>
            <person name="Kobayashi T."/>
            <person name="Uehara T."/>
        </authorList>
    </citation>
    <scope>NUCLEOTIDE SEQUENCE [LARGE SCALE GENOMIC DNA]</scope>
    <source>
        <strain evidence="2 3">Japan</strain>
    </source>
</reference>
<dbReference type="Pfam" id="PF10491">
    <property type="entry name" value="Nrf1_DNA-bind"/>
    <property type="match status" value="1"/>
</dbReference>
<feature type="domain" description="Nuclear respiratory factor 1 NLS/DNA-binding dimerisation" evidence="1">
    <location>
        <begin position="3"/>
        <end position="96"/>
    </location>
</feature>
<evidence type="ECO:0000313" key="2">
    <source>
        <dbReference type="EMBL" id="BET02357.1"/>
    </source>
</evidence>
<name>A0ABN7BDA9_9HEMI</name>
<accession>A0ABN7BDA9</accession>
<dbReference type="Proteomes" id="UP001307889">
    <property type="component" value="Chromosome 14"/>
</dbReference>
<gene>
    <name evidence="2" type="ORF">NTJ_15175</name>
</gene>
<sequence length="488" mass="55299">MLVDLPLVMTNGLFKNLDELNEDQITAFLRYLVNFEAEKFQASIPSVPSWWGDEVLYPQGFHLGRIPIPYTRRKLDKLRSIVKNCYASHNCEDLLELSAKLAKLHVLEYQVIRNADNSVTISQKDSNSPMVVIPASNLDYDYRASDPKFGNVREVTICPVKKAKVDLSPVTIELTDSDDDDCTVVIADSSSDDEVQIVSYTPPIKRLKPISPKKRLHSLNCPLRQKSQPVVTGSSRHFVNPRFVQDRSVSQVINRALERDKVVNLVKPPVITVDLLKSKAVPNPRASEVRKPGVREILAGNVAYYHNPSKKLPGPLKNEPPLNPRRRLLSFTRRFKPKEFVDLTFDEEEPIKIEGETLQELPQNDVLAVLNLAPSGAPPKIEPRPVERRLLKQPNLSKKLRVNMQKIEICQVNRLVSLGLLPKNCLYSAVESQKQLENIERFTRTDLTFHVDLSDTASVARTIRKCSVPLVRLNSAAVRKWRKPLNPL</sequence>